<feature type="transmembrane region" description="Helical" evidence="7">
    <location>
        <begin position="272"/>
        <end position="292"/>
    </location>
</feature>
<dbReference type="InterPro" id="IPR036259">
    <property type="entry name" value="MFS_trans_sf"/>
</dbReference>
<dbReference type="InterPro" id="IPR020846">
    <property type="entry name" value="MFS_dom"/>
</dbReference>
<dbReference type="Pfam" id="PF00083">
    <property type="entry name" value="Sugar_tr"/>
    <property type="match status" value="1"/>
</dbReference>
<feature type="transmembrane region" description="Helical" evidence="7">
    <location>
        <begin position="304"/>
        <end position="325"/>
    </location>
</feature>
<feature type="transmembrane region" description="Helical" evidence="7">
    <location>
        <begin position="332"/>
        <end position="351"/>
    </location>
</feature>
<evidence type="ECO:0000259" key="8">
    <source>
        <dbReference type="PROSITE" id="PS50850"/>
    </source>
</evidence>
<dbReference type="GO" id="GO:0022857">
    <property type="term" value="F:transmembrane transporter activity"/>
    <property type="evidence" value="ECO:0007669"/>
    <property type="project" value="InterPro"/>
</dbReference>
<dbReference type="eggNOG" id="COG2814">
    <property type="taxonomic scope" value="Bacteria"/>
</dbReference>
<feature type="transmembrane region" description="Helical" evidence="7">
    <location>
        <begin position="144"/>
        <end position="167"/>
    </location>
</feature>
<evidence type="ECO:0000256" key="1">
    <source>
        <dbReference type="ARBA" id="ARBA00004141"/>
    </source>
</evidence>
<dbReference type="InterPro" id="IPR005828">
    <property type="entry name" value="MFS_sugar_transport-like"/>
</dbReference>
<feature type="domain" description="Major facilitator superfamily (MFS) profile" evidence="8">
    <location>
        <begin position="20"/>
        <end position="445"/>
    </location>
</feature>
<keyword evidence="5 7" id="KW-1133">Transmembrane helix</keyword>
<feature type="transmembrane region" description="Helical" evidence="7">
    <location>
        <begin position="357"/>
        <end position="378"/>
    </location>
</feature>
<dbReference type="RefSeq" id="WP_089165820.1">
    <property type="nucleotide sequence ID" value="NZ_MTHB01000278.1"/>
</dbReference>
<comment type="caution">
    <text evidence="9">The sequence shown here is derived from an EMBL/GenBank/DDBJ whole genome shotgun (WGS) entry which is preliminary data.</text>
</comment>
<dbReference type="PANTHER" id="PTHR23511">
    <property type="entry name" value="SYNAPTIC VESICLE GLYCOPROTEIN 2"/>
    <property type="match status" value="1"/>
</dbReference>
<dbReference type="CDD" id="cd17316">
    <property type="entry name" value="MFS_SV2_like"/>
    <property type="match status" value="1"/>
</dbReference>
<evidence type="ECO:0000256" key="3">
    <source>
        <dbReference type="ARBA" id="ARBA00022448"/>
    </source>
</evidence>
<accession>A0A226WNE2</accession>
<feature type="transmembrane region" description="Helical" evidence="7">
    <location>
        <begin position="20"/>
        <end position="42"/>
    </location>
</feature>
<dbReference type="PROSITE" id="PS50850">
    <property type="entry name" value="MFS"/>
    <property type="match status" value="1"/>
</dbReference>
<keyword evidence="6 7" id="KW-0472">Membrane</keyword>
<name>A0A226WNE2_CABSO</name>
<dbReference type="PROSITE" id="PS00217">
    <property type="entry name" value="SUGAR_TRANSPORT_2"/>
    <property type="match status" value="1"/>
</dbReference>
<proteinExistence type="inferred from homology"/>
<dbReference type="PANTHER" id="PTHR23511:SF34">
    <property type="entry name" value="SYNAPTIC VESICLE GLYCOPROTEIN 2"/>
    <property type="match status" value="1"/>
</dbReference>
<evidence type="ECO:0000313" key="10">
    <source>
        <dbReference type="Proteomes" id="UP000214720"/>
    </source>
</evidence>
<gene>
    <name evidence="9" type="ORF">BSU04_42445</name>
</gene>
<dbReference type="SUPFAM" id="SSF103473">
    <property type="entry name" value="MFS general substrate transporter"/>
    <property type="match status" value="1"/>
</dbReference>
<reference evidence="10" key="1">
    <citation type="submission" date="2017-01" db="EMBL/GenBank/DDBJ databases">
        <title>Genome Analysis of Deinococcus marmoris KOPRI26562.</title>
        <authorList>
            <person name="Kim J.H."/>
            <person name="Oh H.-M."/>
        </authorList>
    </citation>
    <scope>NUCLEOTIDE SEQUENCE [LARGE SCALE GENOMIC DNA]</scope>
    <source>
        <strain evidence="10">PAMC 26633</strain>
    </source>
</reference>
<dbReference type="GO" id="GO:0016020">
    <property type="term" value="C:membrane"/>
    <property type="evidence" value="ECO:0007669"/>
    <property type="project" value="UniProtKB-SubCell"/>
</dbReference>
<protein>
    <submittedName>
        <fullName evidence="9">Niacin transporter NiaP</fullName>
    </submittedName>
</protein>
<feature type="transmembrane region" description="Helical" evidence="7">
    <location>
        <begin position="173"/>
        <end position="191"/>
    </location>
</feature>
<sequence length="459" mass="49314">MSTISARIERMPFSSFHRRLLLMGGLGYTFDAMDAAVLAFLLPVLRTQWSLSSVQTGVLGSGTFIGYFLGAMLAGILGDLIGRRRVMMYALVIYCIASLASATAHDWPFFLATRIVAGLGTGAESAIVAPFLSEFVARRYRGAFTGSLAGFFSFGFVAAALLGYLVIPLAPNAWRVVMVITALPIVMLLWWRRALPESPRWLVARGRHAEAEVIVAQAEAELMAAGVKLEPLPANDAAADAEVPVAAERASVLANVKALWSRKLARITTMTWLMWLSITFSYYAFFTWIPSLLVQNGMTITRSFSYSLVIYIAQMPGYFSGAWLNEKIGRQATIASYMVLGGVSALGLALTRSDGGIMLSGVLLSFFMNGTYAGVYAYTPEVFPTDVRATGTGLASSIGRLGAIAAPILVGYVYPRLGFPGVFGATTFVLLIGAAAVVLMGVPTRGRSLEDIAAQQLRS</sequence>
<comment type="similarity">
    <text evidence="2">Belongs to the major facilitator superfamily. Sugar transporter (TC 2.A.1.1) family.</text>
</comment>
<comment type="subcellular location">
    <subcellularLocation>
        <location evidence="1">Membrane</location>
        <topology evidence="1">Multi-pass membrane protein</topology>
    </subcellularLocation>
</comment>
<feature type="transmembrane region" description="Helical" evidence="7">
    <location>
        <begin position="398"/>
        <end position="415"/>
    </location>
</feature>
<feature type="transmembrane region" description="Helical" evidence="7">
    <location>
        <begin position="54"/>
        <end position="74"/>
    </location>
</feature>
<evidence type="ECO:0000256" key="5">
    <source>
        <dbReference type="ARBA" id="ARBA00022989"/>
    </source>
</evidence>
<feature type="transmembrane region" description="Helical" evidence="7">
    <location>
        <begin position="421"/>
        <end position="442"/>
    </location>
</feature>
<feature type="transmembrane region" description="Helical" evidence="7">
    <location>
        <begin position="111"/>
        <end position="132"/>
    </location>
</feature>
<dbReference type="EMBL" id="MTHB01000278">
    <property type="protein sequence ID" value="OXC72287.1"/>
    <property type="molecule type" value="Genomic_DNA"/>
</dbReference>
<organism evidence="9 10">
    <name type="scientific">Caballeronia sordidicola</name>
    <name type="common">Burkholderia sordidicola</name>
    <dbReference type="NCBI Taxonomy" id="196367"/>
    <lineage>
        <taxon>Bacteria</taxon>
        <taxon>Pseudomonadati</taxon>
        <taxon>Pseudomonadota</taxon>
        <taxon>Betaproteobacteria</taxon>
        <taxon>Burkholderiales</taxon>
        <taxon>Burkholderiaceae</taxon>
        <taxon>Caballeronia</taxon>
    </lineage>
</organism>
<evidence type="ECO:0000256" key="7">
    <source>
        <dbReference type="SAM" id="Phobius"/>
    </source>
</evidence>
<feature type="transmembrane region" description="Helical" evidence="7">
    <location>
        <begin position="86"/>
        <end position="105"/>
    </location>
</feature>
<dbReference type="Proteomes" id="UP000214720">
    <property type="component" value="Unassembled WGS sequence"/>
</dbReference>
<dbReference type="InterPro" id="IPR005829">
    <property type="entry name" value="Sugar_transporter_CS"/>
</dbReference>
<dbReference type="AlphaFoldDB" id="A0A226WNE2"/>
<evidence type="ECO:0000313" key="9">
    <source>
        <dbReference type="EMBL" id="OXC72287.1"/>
    </source>
</evidence>
<dbReference type="OrthoDB" id="3252866at2"/>
<evidence type="ECO:0000256" key="4">
    <source>
        <dbReference type="ARBA" id="ARBA00022692"/>
    </source>
</evidence>
<keyword evidence="3" id="KW-0813">Transport</keyword>
<evidence type="ECO:0000256" key="2">
    <source>
        <dbReference type="ARBA" id="ARBA00010992"/>
    </source>
</evidence>
<keyword evidence="4 7" id="KW-0812">Transmembrane</keyword>
<evidence type="ECO:0000256" key="6">
    <source>
        <dbReference type="ARBA" id="ARBA00023136"/>
    </source>
</evidence>
<dbReference type="Gene3D" id="1.20.1250.20">
    <property type="entry name" value="MFS general substrate transporter like domains"/>
    <property type="match status" value="1"/>
</dbReference>